<feature type="signal peptide" evidence="3">
    <location>
        <begin position="1"/>
        <end position="23"/>
    </location>
</feature>
<proteinExistence type="predicted"/>
<organism evidence="4 5">
    <name type="scientific">Actinokineospora soli</name>
    <dbReference type="NCBI Taxonomy" id="1048753"/>
    <lineage>
        <taxon>Bacteria</taxon>
        <taxon>Bacillati</taxon>
        <taxon>Actinomycetota</taxon>
        <taxon>Actinomycetes</taxon>
        <taxon>Pseudonocardiales</taxon>
        <taxon>Pseudonocardiaceae</taxon>
        <taxon>Actinokineospora</taxon>
    </lineage>
</organism>
<dbReference type="Proteomes" id="UP001596512">
    <property type="component" value="Unassembled WGS sequence"/>
</dbReference>
<feature type="transmembrane region" description="Helical" evidence="2">
    <location>
        <begin position="202"/>
        <end position="221"/>
    </location>
</feature>
<evidence type="ECO:0000256" key="3">
    <source>
        <dbReference type="SAM" id="SignalP"/>
    </source>
</evidence>
<keyword evidence="2" id="KW-0812">Transmembrane</keyword>
<keyword evidence="5" id="KW-1185">Reference proteome</keyword>
<accession>A0ABW2TM96</accession>
<evidence type="ECO:0000256" key="1">
    <source>
        <dbReference type="SAM" id="MobiDB-lite"/>
    </source>
</evidence>
<evidence type="ECO:0000313" key="4">
    <source>
        <dbReference type="EMBL" id="MFC7613948.1"/>
    </source>
</evidence>
<protein>
    <submittedName>
        <fullName evidence="4">Uncharacterized protein</fullName>
    </submittedName>
</protein>
<feature type="region of interest" description="Disordered" evidence="1">
    <location>
        <begin position="142"/>
        <end position="196"/>
    </location>
</feature>
<sequence>MRPRDVLGAVAALALLGAAPAAAEPIGGLVITPGESKGAVPVRLTTSAGCPAQTTGYYATMTGPGLSEELVLVSNGDVGLSTTEPFELPVALTFADLAKDNNVVFAGRYTVAVHCIDAFTMDSHGEFTGQLDFKAGAAPGSYVAAGKAKGPQQPTRPLVPTQDQPPVQDGAPSAPAAQPGPQAAPEQAPAAQNAPDEGTNPLVYVAIVVAAVIAVAVGTTARRRATAPADAE</sequence>
<keyword evidence="2" id="KW-0472">Membrane</keyword>
<evidence type="ECO:0000256" key="2">
    <source>
        <dbReference type="SAM" id="Phobius"/>
    </source>
</evidence>
<feature type="chain" id="PRO_5046281905" evidence="3">
    <location>
        <begin position="24"/>
        <end position="232"/>
    </location>
</feature>
<gene>
    <name evidence="4" type="ORF">ACFQV2_10680</name>
</gene>
<feature type="compositionally biased region" description="Low complexity" evidence="1">
    <location>
        <begin position="171"/>
        <end position="195"/>
    </location>
</feature>
<evidence type="ECO:0000313" key="5">
    <source>
        <dbReference type="Proteomes" id="UP001596512"/>
    </source>
</evidence>
<dbReference type="EMBL" id="JBHTEY010000004">
    <property type="protein sequence ID" value="MFC7613948.1"/>
    <property type="molecule type" value="Genomic_DNA"/>
</dbReference>
<comment type="caution">
    <text evidence="4">The sequence shown here is derived from an EMBL/GenBank/DDBJ whole genome shotgun (WGS) entry which is preliminary data.</text>
</comment>
<keyword evidence="2" id="KW-1133">Transmembrane helix</keyword>
<name>A0ABW2TM96_9PSEU</name>
<keyword evidence="3" id="KW-0732">Signal</keyword>
<reference evidence="5" key="1">
    <citation type="journal article" date="2019" name="Int. J. Syst. Evol. Microbiol.">
        <title>The Global Catalogue of Microorganisms (GCM) 10K type strain sequencing project: providing services to taxonomists for standard genome sequencing and annotation.</title>
        <authorList>
            <consortium name="The Broad Institute Genomics Platform"/>
            <consortium name="The Broad Institute Genome Sequencing Center for Infectious Disease"/>
            <person name="Wu L."/>
            <person name="Ma J."/>
        </authorList>
    </citation>
    <scope>NUCLEOTIDE SEQUENCE [LARGE SCALE GENOMIC DNA]</scope>
    <source>
        <strain evidence="5">JCM 17695</strain>
    </source>
</reference>